<dbReference type="InterPro" id="IPR037151">
    <property type="entry name" value="AlkB-like_sf"/>
</dbReference>
<name>A0A812V230_9DINO</name>
<feature type="compositionally biased region" description="Basic residues" evidence="1">
    <location>
        <begin position="807"/>
        <end position="816"/>
    </location>
</feature>
<evidence type="ECO:0000256" key="1">
    <source>
        <dbReference type="SAM" id="MobiDB-lite"/>
    </source>
</evidence>
<dbReference type="AlphaFoldDB" id="A0A812V230"/>
<dbReference type="Gene3D" id="2.60.120.590">
    <property type="entry name" value="Alpha-ketoglutarate-dependent dioxygenase AlkB-like"/>
    <property type="match status" value="1"/>
</dbReference>
<comment type="caution">
    <text evidence="2">The sequence shown here is derived from an EMBL/GenBank/DDBJ whole genome shotgun (WGS) entry which is preliminary data.</text>
</comment>
<dbReference type="OrthoDB" id="427331at2759"/>
<feature type="region of interest" description="Disordered" evidence="1">
    <location>
        <begin position="762"/>
        <end position="816"/>
    </location>
</feature>
<keyword evidence="3" id="KW-1185">Reference proteome</keyword>
<organism evidence="2 3">
    <name type="scientific">Symbiodinium natans</name>
    <dbReference type="NCBI Taxonomy" id="878477"/>
    <lineage>
        <taxon>Eukaryota</taxon>
        <taxon>Sar</taxon>
        <taxon>Alveolata</taxon>
        <taxon>Dinophyceae</taxon>
        <taxon>Suessiales</taxon>
        <taxon>Symbiodiniaceae</taxon>
        <taxon>Symbiodinium</taxon>
    </lineage>
</organism>
<proteinExistence type="predicted"/>
<evidence type="ECO:0000313" key="3">
    <source>
        <dbReference type="Proteomes" id="UP000604046"/>
    </source>
</evidence>
<dbReference type="Proteomes" id="UP000604046">
    <property type="component" value="Unassembled WGS sequence"/>
</dbReference>
<sequence length="816" mass="91810">MCFDPIEVVVLFALDSMRYGEPGPDPTNGRRKWHKMDGDYNKEKDYPPLGSHNAREYDEQYGRWWFQKKEDWRPKLYTTIGSHARSPKLKRTILRKCYNTPNFRALKRDVYRKRWPKTRGLNFQFFAEFCQKDFNKRTLLETAHTLPLFGAGCKFWRAPDVQHPDTKGQYFVAESVDYRLRPIRGDIRGTQYVFGRPVRGGIAPIAKSLGSWRYEFPENAHPAVYRPAFPAMKSQEESETTESTYRYLDKFGERTAEFPVDASEDVAGAVSSASSGPLRDYQDKLKAIQLREKGLSKAEIAEKVGRSEHWVKRWWREHPATLERPVGSRDVVLQRASLNSFRDLEIRRGFANDAATFDSLVKQVPWRQAKVVARDLNTGELGLRYNEKGESLNAGRQVADYSGGLDFLDKLLQRVFSEMNIRDPQARIFMNFYVDGKDKVSQHRHDFWTCLLSFGSPRILTVDGKPILMRDGDLIVFGTQNHGVPVMPDITGGRVSLVIFFYPDADNLERQWQTITEEDDEGKSTVTDARNLSVGIDKHFNPTLLWGGGKTETKGADACDGCGDCAESVLERALDPTTVKRELLKSPNSNMQFNGTQPKPAAAGEVIIYSIATGGQVGYGGEERRVEEKDFFKWLTHHGVTALWDLRFPVPRAGEWSEPTALKRGCAARSVAYRTYPLGRREAGGLKGHLLAEEGRDVLARLVEVAREGRTAFAVSQTAPSHGSARWEVANALAAQFGIRVLHILPGSQLCEHLYEAAAESQAPEVQQAPEAPPSKAVDEAPASQKDVADAGEAVQFCQAPSSTGVRRNRWGRKAG</sequence>
<dbReference type="Pfam" id="PF13384">
    <property type="entry name" value="HTH_23"/>
    <property type="match status" value="1"/>
</dbReference>
<evidence type="ECO:0000313" key="2">
    <source>
        <dbReference type="EMBL" id="CAE7613027.1"/>
    </source>
</evidence>
<reference evidence="2" key="1">
    <citation type="submission" date="2021-02" db="EMBL/GenBank/DDBJ databases">
        <authorList>
            <person name="Dougan E. K."/>
            <person name="Rhodes N."/>
            <person name="Thang M."/>
            <person name="Chan C."/>
        </authorList>
    </citation>
    <scope>NUCLEOTIDE SEQUENCE</scope>
</reference>
<dbReference type="EMBL" id="CAJNDS010002833">
    <property type="protein sequence ID" value="CAE7613027.1"/>
    <property type="molecule type" value="Genomic_DNA"/>
</dbReference>
<gene>
    <name evidence="2" type="ORF">SNAT2548_LOCUS34860</name>
</gene>
<dbReference type="SUPFAM" id="SSF51197">
    <property type="entry name" value="Clavaminate synthase-like"/>
    <property type="match status" value="1"/>
</dbReference>
<protein>
    <submittedName>
        <fullName evidence="2">Uncharacterized protein</fullName>
    </submittedName>
</protein>
<accession>A0A812V230</accession>